<feature type="domain" description="LytR/CpsA/Psr regulator C-terminal" evidence="3">
    <location>
        <begin position="135"/>
        <end position="220"/>
    </location>
</feature>
<keyword evidence="2" id="KW-0812">Transmembrane</keyword>
<gene>
    <name evidence="4" type="ORF">EV645_2908</name>
</gene>
<sequence length="222" mass="22866">MSRLRASRDERGQVLSSLVAVAAVVAIVAGLLVLFGTRGHDSKADEPSGAASKPSSKPSAKPTTEPSSGPSTVGASIPRPGTQTTPPEVTPSKAPSSTAPSSTVPPSTAPTEPTSKPTQPPATQPVTIPVEERPAIEVYNNTPRKGLADEVAGRARQAGWTVAGSPDNWHGKVAESTVYYPPGMLQAANQLAHDIGVGRSKGALDNMKMDRLTVILTSDYAG</sequence>
<evidence type="ECO:0000256" key="2">
    <source>
        <dbReference type="SAM" id="Phobius"/>
    </source>
</evidence>
<dbReference type="AlphaFoldDB" id="A0A4Q7WXM5"/>
<dbReference type="Proteomes" id="UP000292027">
    <property type="component" value="Unassembled WGS sequence"/>
</dbReference>
<evidence type="ECO:0000259" key="3">
    <source>
        <dbReference type="Pfam" id="PF13399"/>
    </source>
</evidence>
<feature type="compositionally biased region" description="Low complexity" evidence="1">
    <location>
        <begin position="90"/>
        <end position="117"/>
    </location>
</feature>
<evidence type="ECO:0000256" key="1">
    <source>
        <dbReference type="SAM" id="MobiDB-lite"/>
    </source>
</evidence>
<dbReference type="Pfam" id="PF13399">
    <property type="entry name" value="LytR_C"/>
    <property type="match status" value="1"/>
</dbReference>
<accession>A0A4Q7WXM5</accession>
<dbReference type="OrthoDB" id="4350621at2"/>
<keyword evidence="5" id="KW-1185">Reference proteome</keyword>
<feature type="region of interest" description="Disordered" evidence="1">
    <location>
        <begin position="40"/>
        <end position="127"/>
    </location>
</feature>
<keyword evidence="2" id="KW-0472">Membrane</keyword>
<reference evidence="4 5" key="1">
    <citation type="journal article" date="2015" name="Stand. Genomic Sci.">
        <title>Genomic Encyclopedia of Bacterial and Archaeal Type Strains, Phase III: the genomes of soil and plant-associated and newly described type strains.</title>
        <authorList>
            <person name="Whitman W.B."/>
            <person name="Woyke T."/>
            <person name="Klenk H.P."/>
            <person name="Zhou Y."/>
            <person name="Lilburn T.G."/>
            <person name="Beck B.J."/>
            <person name="De Vos P."/>
            <person name="Vandamme P."/>
            <person name="Eisen J.A."/>
            <person name="Garrity G."/>
            <person name="Hugenholtz P."/>
            <person name="Kyrpides N.C."/>
        </authorList>
    </citation>
    <scope>NUCLEOTIDE SEQUENCE [LARGE SCALE GENOMIC DNA]</scope>
    <source>
        <strain evidence="4 5">VKM Ac-2540</strain>
    </source>
</reference>
<proteinExistence type="predicted"/>
<feature type="transmembrane region" description="Helical" evidence="2">
    <location>
        <begin position="12"/>
        <end position="35"/>
    </location>
</feature>
<protein>
    <submittedName>
        <fullName evidence="4">LytR cell envelope-related transcriptional attenuator</fullName>
    </submittedName>
</protein>
<evidence type="ECO:0000313" key="4">
    <source>
        <dbReference type="EMBL" id="RZU15371.1"/>
    </source>
</evidence>
<dbReference type="InterPro" id="IPR027381">
    <property type="entry name" value="LytR/CpsA/Psr_C"/>
</dbReference>
<dbReference type="EMBL" id="SHKR01000012">
    <property type="protein sequence ID" value="RZU15371.1"/>
    <property type="molecule type" value="Genomic_DNA"/>
</dbReference>
<evidence type="ECO:0000313" key="5">
    <source>
        <dbReference type="Proteomes" id="UP000292027"/>
    </source>
</evidence>
<keyword evidence="2" id="KW-1133">Transmembrane helix</keyword>
<organism evidence="4 5">
    <name type="scientific">Kribbella rubisoli</name>
    <dbReference type="NCBI Taxonomy" id="3075929"/>
    <lineage>
        <taxon>Bacteria</taxon>
        <taxon>Bacillati</taxon>
        <taxon>Actinomycetota</taxon>
        <taxon>Actinomycetes</taxon>
        <taxon>Propionibacteriales</taxon>
        <taxon>Kribbellaceae</taxon>
        <taxon>Kribbella</taxon>
    </lineage>
</organism>
<comment type="caution">
    <text evidence="4">The sequence shown here is derived from an EMBL/GenBank/DDBJ whole genome shotgun (WGS) entry which is preliminary data.</text>
</comment>
<dbReference type="RefSeq" id="WP_130443902.1">
    <property type="nucleotide sequence ID" value="NZ_SHKR01000012.1"/>
</dbReference>
<name>A0A4Q7WXM5_9ACTN</name>
<feature type="compositionally biased region" description="Low complexity" evidence="1">
    <location>
        <begin position="47"/>
        <end position="68"/>
    </location>
</feature>
<dbReference type="Gene3D" id="3.30.70.2390">
    <property type="match status" value="1"/>
</dbReference>